<evidence type="ECO:0000259" key="13">
    <source>
        <dbReference type="SMART" id="SM00481"/>
    </source>
</evidence>
<keyword evidence="8" id="KW-0235">DNA replication</keyword>
<dbReference type="GO" id="GO:0006281">
    <property type="term" value="P:DNA repair"/>
    <property type="evidence" value="ECO:0007669"/>
    <property type="project" value="UniProtKB-KW"/>
</dbReference>
<evidence type="ECO:0000256" key="2">
    <source>
        <dbReference type="ARBA" id="ARBA00007391"/>
    </source>
</evidence>
<organism evidence="14 15">
    <name type="scientific">Edaphobacter modestus</name>
    <dbReference type="NCBI Taxonomy" id="388466"/>
    <lineage>
        <taxon>Bacteria</taxon>
        <taxon>Pseudomonadati</taxon>
        <taxon>Acidobacteriota</taxon>
        <taxon>Terriglobia</taxon>
        <taxon>Terriglobales</taxon>
        <taxon>Acidobacteriaceae</taxon>
        <taxon>Edaphobacter</taxon>
    </lineage>
</organism>
<comment type="similarity">
    <text evidence="2">Belongs to the DNA polymerase type-C family. DnaE2 subfamily.</text>
</comment>
<comment type="subcellular location">
    <subcellularLocation>
        <location evidence="1">Cytoplasm</location>
    </subcellularLocation>
</comment>
<dbReference type="Pfam" id="PF17657">
    <property type="entry name" value="DNA_pol3_finger"/>
    <property type="match status" value="1"/>
</dbReference>
<evidence type="ECO:0000256" key="9">
    <source>
        <dbReference type="ARBA" id="ARBA00022763"/>
    </source>
</evidence>
<evidence type="ECO:0000313" key="14">
    <source>
        <dbReference type="EMBL" id="RZU39388.1"/>
    </source>
</evidence>
<evidence type="ECO:0000256" key="4">
    <source>
        <dbReference type="ARBA" id="ARBA00017273"/>
    </source>
</evidence>
<evidence type="ECO:0000256" key="3">
    <source>
        <dbReference type="ARBA" id="ARBA00012417"/>
    </source>
</evidence>
<keyword evidence="6" id="KW-0808">Transferase</keyword>
<dbReference type="RefSeq" id="WP_130417607.1">
    <property type="nucleotide sequence ID" value="NZ_SHKW01000001.1"/>
</dbReference>
<dbReference type="NCBIfam" id="NF004225">
    <property type="entry name" value="PRK05672.1"/>
    <property type="match status" value="1"/>
</dbReference>
<dbReference type="InterPro" id="IPR003141">
    <property type="entry name" value="Pol/His_phosphatase_N"/>
</dbReference>
<feature type="domain" description="Polymerase/histidinol phosphatase N-terminal" evidence="13">
    <location>
        <begin position="5"/>
        <end position="72"/>
    </location>
</feature>
<evidence type="ECO:0000256" key="11">
    <source>
        <dbReference type="ARBA" id="ARBA00023204"/>
    </source>
</evidence>
<reference evidence="14 15" key="1">
    <citation type="submission" date="2019-02" db="EMBL/GenBank/DDBJ databases">
        <title>Genomic Encyclopedia of Archaeal and Bacterial Type Strains, Phase II (KMG-II): from individual species to whole genera.</title>
        <authorList>
            <person name="Goeker M."/>
        </authorList>
    </citation>
    <scope>NUCLEOTIDE SEQUENCE [LARGE SCALE GENOMIC DNA]</scope>
    <source>
        <strain evidence="14 15">DSM 18101</strain>
    </source>
</reference>
<comment type="caution">
    <text evidence="14">The sequence shown here is derived from an EMBL/GenBank/DDBJ whole genome shotgun (WGS) entry which is preliminary data.</text>
</comment>
<keyword evidence="15" id="KW-1185">Reference proteome</keyword>
<dbReference type="Proteomes" id="UP000292958">
    <property type="component" value="Unassembled WGS sequence"/>
</dbReference>
<dbReference type="InterPro" id="IPR016195">
    <property type="entry name" value="Pol/histidinol_Pase-like"/>
</dbReference>
<dbReference type="Gene3D" id="3.20.20.140">
    <property type="entry name" value="Metal-dependent hydrolases"/>
    <property type="match status" value="1"/>
</dbReference>
<evidence type="ECO:0000256" key="6">
    <source>
        <dbReference type="ARBA" id="ARBA00022679"/>
    </source>
</evidence>
<protein>
    <recommendedName>
        <fullName evidence="4">Error-prone DNA polymerase</fullName>
        <ecNumber evidence="3">2.7.7.7</ecNumber>
    </recommendedName>
</protein>
<sequence length="1077" mass="120051">MTEYVELHARSAFSFLEGASLPEFLVQRAADLEMPAIALLDRNGLYGAPRLHLEGQKLGVRAHIGAEIAVSDLGQRLRPAAYLPHQHPIEPARLPLLAQSRTGYQNLCRLITRFKLRESKKAEGAALVSDFEEYGKGLVCLTGGSEGPLAAALARGGYEAAQKAVERLIELFGLRNVYVEIQRHFDREEEHRNRTAIRIARSLNLPLLATGGVNYATEYEREVLDVFTCIRHKTTLDTAGRLLTRNTERYLRSAREMRELFYDYPDAISNTRELSSRLQFEMTGLGYEFPAYPVSDAETMDSFLRKRVEEGIRRRYLPKNDPGLNAKATQQAERELRLIERLGLAGYFLIVWDIVHFCKDNGILVQGRGSAANSVVCYALEITIVDSVGLNLLFERFLSEERGEWPDIDLDLPSETDRERAIQYVYQRYGELGAAITANVTTYRSRSASREAGKALGFDKKTAGRLAGLVSAWEWKGPSDGLVNTFKAAGFDMRNARIMKYLQMCGRMQNLPRNLSQHSGGMVICQGHLDSVVPIERASMAGRTVVQWDKDDCSDMKIIKVDLLGLGMLAVLKDTAYLVPQYYGVPLDYAQLPQDAAVYESIQLADTVGLFQIESRAQMSALPRTMPKCFADLSMQVAIIRPGPVTGKFVNPYIARRLGREPVTYLHPSFEPFLRRTLGVPLFQEQVMKIGMVAANLTGGEAEELRKAMGGKRSQAIIAGMTARLHEGMTANGIRPEVQVEIMRVLSTVKEFMFPESHAHSFASIAYSSAYTRFHYIAAYTCALLNNQPMGFYSAATILNDAKRHGLKGLPIDVQHSEYFCTLEVLREADRGRYTGPFAVRVGFKYVRGLRREIGDAIAESRHVDGPFGSEYDLQRRVPSIHRTELGLLAEIGAFNWTGEKHHRRTALWRAERAGQGIGPLFVGIPDEHELENSAPLLPMTTEERLVADFGGTGLTMGPHLMAYHRADMDRTGVIPAGNLRAMPDGIYTRIAGVVIVRQRPGTASGFIFLSLEDETGISNAIINPQLYERNRVAVTRGKILRVEGTLQNQDGVISVKASAVCVLKLSEIDARSHDFH</sequence>
<dbReference type="SMART" id="SM00481">
    <property type="entry name" value="POLIIIAc"/>
    <property type="match status" value="1"/>
</dbReference>
<dbReference type="InterPro" id="IPR040982">
    <property type="entry name" value="DNA_pol3_finger"/>
</dbReference>
<dbReference type="Pfam" id="PF02811">
    <property type="entry name" value="PHP"/>
    <property type="match status" value="1"/>
</dbReference>
<keyword evidence="5" id="KW-0963">Cytoplasm</keyword>
<dbReference type="InterPro" id="IPR029460">
    <property type="entry name" value="DNAPol_HHH"/>
</dbReference>
<keyword evidence="10" id="KW-0239">DNA-directed DNA polymerase</keyword>
<dbReference type="InterPro" id="IPR011708">
    <property type="entry name" value="DNA_pol3_alpha_NTPase_dom"/>
</dbReference>
<proteinExistence type="inferred from homology"/>
<dbReference type="PANTHER" id="PTHR32294:SF4">
    <property type="entry name" value="ERROR-PRONE DNA POLYMERASE"/>
    <property type="match status" value="1"/>
</dbReference>
<dbReference type="Pfam" id="PF01336">
    <property type="entry name" value="tRNA_anti-codon"/>
    <property type="match status" value="1"/>
</dbReference>
<dbReference type="InterPro" id="IPR004013">
    <property type="entry name" value="PHP_dom"/>
</dbReference>
<evidence type="ECO:0000256" key="10">
    <source>
        <dbReference type="ARBA" id="ARBA00022932"/>
    </source>
</evidence>
<dbReference type="AlphaFoldDB" id="A0A4Q7YPQ2"/>
<dbReference type="GO" id="GO:0008408">
    <property type="term" value="F:3'-5' exonuclease activity"/>
    <property type="evidence" value="ECO:0007669"/>
    <property type="project" value="InterPro"/>
</dbReference>
<dbReference type="Gene3D" id="1.10.150.870">
    <property type="match status" value="1"/>
</dbReference>
<evidence type="ECO:0000256" key="7">
    <source>
        <dbReference type="ARBA" id="ARBA00022695"/>
    </source>
</evidence>
<keyword evidence="11" id="KW-0234">DNA repair</keyword>
<gene>
    <name evidence="14" type="ORF">BDD14_0768</name>
</gene>
<dbReference type="GO" id="GO:0005737">
    <property type="term" value="C:cytoplasm"/>
    <property type="evidence" value="ECO:0007669"/>
    <property type="project" value="UniProtKB-SubCell"/>
</dbReference>
<accession>A0A4Q7YPQ2</accession>
<dbReference type="NCBIfam" id="TIGR00594">
    <property type="entry name" value="polc"/>
    <property type="match status" value="1"/>
</dbReference>
<evidence type="ECO:0000256" key="1">
    <source>
        <dbReference type="ARBA" id="ARBA00004496"/>
    </source>
</evidence>
<dbReference type="SUPFAM" id="SSF89550">
    <property type="entry name" value="PHP domain-like"/>
    <property type="match status" value="1"/>
</dbReference>
<dbReference type="OrthoDB" id="9803237at2"/>
<dbReference type="Pfam" id="PF14579">
    <property type="entry name" value="HHH_6"/>
    <property type="match status" value="1"/>
</dbReference>
<dbReference type="CDD" id="cd04485">
    <property type="entry name" value="DnaE_OBF"/>
    <property type="match status" value="1"/>
</dbReference>
<dbReference type="Pfam" id="PF07733">
    <property type="entry name" value="DNA_pol3_alpha"/>
    <property type="match status" value="1"/>
</dbReference>
<dbReference type="EC" id="2.7.7.7" evidence="3"/>
<keyword evidence="7" id="KW-0548">Nucleotidyltransferase</keyword>
<keyword evidence="9" id="KW-0227">DNA damage</keyword>
<dbReference type="EMBL" id="SHKW01000001">
    <property type="protein sequence ID" value="RZU39388.1"/>
    <property type="molecule type" value="Genomic_DNA"/>
</dbReference>
<evidence type="ECO:0000313" key="15">
    <source>
        <dbReference type="Proteomes" id="UP000292958"/>
    </source>
</evidence>
<comment type="catalytic activity">
    <reaction evidence="12">
        <text>DNA(n) + a 2'-deoxyribonucleoside 5'-triphosphate = DNA(n+1) + diphosphate</text>
        <dbReference type="Rhea" id="RHEA:22508"/>
        <dbReference type="Rhea" id="RHEA-COMP:17339"/>
        <dbReference type="Rhea" id="RHEA-COMP:17340"/>
        <dbReference type="ChEBI" id="CHEBI:33019"/>
        <dbReference type="ChEBI" id="CHEBI:61560"/>
        <dbReference type="ChEBI" id="CHEBI:173112"/>
        <dbReference type="EC" id="2.7.7.7"/>
    </reaction>
</comment>
<evidence type="ECO:0000256" key="8">
    <source>
        <dbReference type="ARBA" id="ARBA00022705"/>
    </source>
</evidence>
<dbReference type="GO" id="GO:0003676">
    <property type="term" value="F:nucleic acid binding"/>
    <property type="evidence" value="ECO:0007669"/>
    <property type="project" value="InterPro"/>
</dbReference>
<evidence type="ECO:0000256" key="5">
    <source>
        <dbReference type="ARBA" id="ARBA00022490"/>
    </source>
</evidence>
<dbReference type="PANTHER" id="PTHR32294">
    <property type="entry name" value="DNA POLYMERASE III SUBUNIT ALPHA"/>
    <property type="match status" value="1"/>
</dbReference>
<name>A0A4Q7YPQ2_9BACT</name>
<dbReference type="GO" id="GO:0003887">
    <property type="term" value="F:DNA-directed DNA polymerase activity"/>
    <property type="evidence" value="ECO:0007669"/>
    <property type="project" value="UniProtKB-KW"/>
</dbReference>
<dbReference type="GO" id="GO:0006260">
    <property type="term" value="P:DNA replication"/>
    <property type="evidence" value="ECO:0007669"/>
    <property type="project" value="UniProtKB-KW"/>
</dbReference>
<dbReference type="InterPro" id="IPR004365">
    <property type="entry name" value="NA-bd_OB_tRNA"/>
</dbReference>
<evidence type="ECO:0000256" key="12">
    <source>
        <dbReference type="ARBA" id="ARBA00049244"/>
    </source>
</evidence>
<dbReference type="InterPro" id="IPR004805">
    <property type="entry name" value="DnaE2/DnaE/PolC"/>
</dbReference>